<feature type="compositionally biased region" description="Polar residues" evidence="2">
    <location>
        <begin position="1"/>
        <end position="13"/>
    </location>
</feature>
<keyword evidence="1" id="KW-0862">Zinc</keyword>
<sequence>MAANTPKTMSSRLMTMKFMQRSAAKSASDPSTPDGRPSKRARLSNGTSAPNTPGTPSDHEAMQSALAAEERKRQEAIDKAVANSGETKWVLSYKDNSRPQGMRVVHAGFAAIDADEDGSEEDEFAPPRMQFGGGVRKKKPEVVSTKEEGTSEDESDSDAATDSSDYDSDDPAAELIRQTKREAAAKDREVRKAQKKKAAAKLPPKPPTAIADDLDFRKVISLSGSGSASGPAWRRDAECFNCGEKGHLKSDCPKPLERDYSGRGGRGGRGRGSSRK</sequence>
<feature type="region of interest" description="Disordered" evidence="2">
    <location>
        <begin position="114"/>
        <end position="212"/>
    </location>
</feature>
<evidence type="ECO:0000313" key="5">
    <source>
        <dbReference type="Proteomes" id="UP000799324"/>
    </source>
</evidence>
<dbReference type="Gene3D" id="4.10.60.10">
    <property type="entry name" value="Zinc finger, CCHC-type"/>
    <property type="match status" value="1"/>
</dbReference>
<dbReference type="GO" id="GO:0008270">
    <property type="term" value="F:zinc ion binding"/>
    <property type="evidence" value="ECO:0007669"/>
    <property type="project" value="UniProtKB-KW"/>
</dbReference>
<evidence type="ECO:0000313" key="4">
    <source>
        <dbReference type="EMBL" id="KAF2652615.1"/>
    </source>
</evidence>
<keyword evidence="5" id="KW-1185">Reference proteome</keyword>
<dbReference type="SUPFAM" id="SSF57756">
    <property type="entry name" value="Retrovirus zinc finger-like domains"/>
    <property type="match status" value="1"/>
</dbReference>
<proteinExistence type="predicted"/>
<organism evidence="4 5">
    <name type="scientific">Lophiostoma macrostomum CBS 122681</name>
    <dbReference type="NCBI Taxonomy" id="1314788"/>
    <lineage>
        <taxon>Eukaryota</taxon>
        <taxon>Fungi</taxon>
        <taxon>Dikarya</taxon>
        <taxon>Ascomycota</taxon>
        <taxon>Pezizomycotina</taxon>
        <taxon>Dothideomycetes</taxon>
        <taxon>Pleosporomycetidae</taxon>
        <taxon>Pleosporales</taxon>
        <taxon>Lophiostomataceae</taxon>
        <taxon>Lophiostoma</taxon>
    </lineage>
</organism>
<feature type="compositionally biased region" description="Acidic residues" evidence="2">
    <location>
        <begin position="114"/>
        <end position="124"/>
    </location>
</feature>
<feature type="compositionally biased region" description="Basic residues" evidence="2">
    <location>
        <begin position="266"/>
        <end position="276"/>
    </location>
</feature>
<dbReference type="GO" id="GO:0003676">
    <property type="term" value="F:nucleic acid binding"/>
    <property type="evidence" value="ECO:0007669"/>
    <property type="project" value="InterPro"/>
</dbReference>
<name>A0A6A6SY14_9PLEO</name>
<dbReference type="AlphaFoldDB" id="A0A6A6SY14"/>
<feature type="compositionally biased region" description="Basic and acidic residues" evidence="2">
    <location>
        <begin position="243"/>
        <end position="261"/>
    </location>
</feature>
<feature type="compositionally biased region" description="Basic and acidic residues" evidence="2">
    <location>
        <begin position="177"/>
        <end position="192"/>
    </location>
</feature>
<protein>
    <recommendedName>
        <fullName evidence="3">CCHC-type domain-containing protein</fullName>
    </recommendedName>
</protein>
<dbReference type="PROSITE" id="PS50158">
    <property type="entry name" value="ZF_CCHC"/>
    <property type="match status" value="1"/>
</dbReference>
<feature type="compositionally biased region" description="Basic and acidic residues" evidence="2">
    <location>
        <begin position="68"/>
        <end position="78"/>
    </location>
</feature>
<dbReference type="SMART" id="SM00343">
    <property type="entry name" value="ZnF_C2HC"/>
    <property type="match status" value="1"/>
</dbReference>
<feature type="compositionally biased region" description="Polar residues" evidence="2">
    <location>
        <begin position="44"/>
        <end position="55"/>
    </location>
</feature>
<gene>
    <name evidence="4" type="ORF">K491DRAFT_718755</name>
</gene>
<feature type="region of interest" description="Disordered" evidence="2">
    <location>
        <begin position="243"/>
        <end position="276"/>
    </location>
</feature>
<keyword evidence="1" id="KW-0863">Zinc-finger</keyword>
<dbReference type="InterPro" id="IPR036875">
    <property type="entry name" value="Znf_CCHC_sf"/>
</dbReference>
<evidence type="ECO:0000256" key="2">
    <source>
        <dbReference type="SAM" id="MobiDB-lite"/>
    </source>
</evidence>
<feature type="compositionally biased region" description="Acidic residues" evidence="2">
    <location>
        <begin position="150"/>
        <end position="172"/>
    </location>
</feature>
<feature type="domain" description="CCHC-type" evidence="3">
    <location>
        <begin position="239"/>
        <end position="254"/>
    </location>
</feature>
<dbReference type="Proteomes" id="UP000799324">
    <property type="component" value="Unassembled WGS sequence"/>
</dbReference>
<evidence type="ECO:0000256" key="1">
    <source>
        <dbReference type="PROSITE-ProRule" id="PRU00047"/>
    </source>
</evidence>
<feature type="region of interest" description="Disordered" evidence="2">
    <location>
        <begin position="1"/>
        <end position="100"/>
    </location>
</feature>
<reference evidence="4" key="1">
    <citation type="journal article" date="2020" name="Stud. Mycol.">
        <title>101 Dothideomycetes genomes: a test case for predicting lifestyles and emergence of pathogens.</title>
        <authorList>
            <person name="Haridas S."/>
            <person name="Albert R."/>
            <person name="Binder M."/>
            <person name="Bloem J."/>
            <person name="Labutti K."/>
            <person name="Salamov A."/>
            <person name="Andreopoulos B."/>
            <person name="Baker S."/>
            <person name="Barry K."/>
            <person name="Bills G."/>
            <person name="Bluhm B."/>
            <person name="Cannon C."/>
            <person name="Castanera R."/>
            <person name="Culley D."/>
            <person name="Daum C."/>
            <person name="Ezra D."/>
            <person name="Gonzalez J."/>
            <person name="Henrissat B."/>
            <person name="Kuo A."/>
            <person name="Liang C."/>
            <person name="Lipzen A."/>
            <person name="Lutzoni F."/>
            <person name="Magnuson J."/>
            <person name="Mondo S."/>
            <person name="Nolan M."/>
            <person name="Ohm R."/>
            <person name="Pangilinan J."/>
            <person name="Park H.-J."/>
            <person name="Ramirez L."/>
            <person name="Alfaro M."/>
            <person name="Sun H."/>
            <person name="Tritt A."/>
            <person name="Yoshinaga Y."/>
            <person name="Zwiers L.-H."/>
            <person name="Turgeon B."/>
            <person name="Goodwin S."/>
            <person name="Spatafora J."/>
            <person name="Crous P."/>
            <person name="Grigoriev I."/>
        </authorList>
    </citation>
    <scope>NUCLEOTIDE SEQUENCE</scope>
    <source>
        <strain evidence="4">CBS 122681</strain>
    </source>
</reference>
<evidence type="ECO:0000259" key="3">
    <source>
        <dbReference type="PROSITE" id="PS50158"/>
    </source>
</evidence>
<keyword evidence="1" id="KW-0479">Metal-binding</keyword>
<feature type="compositionally biased region" description="Basic and acidic residues" evidence="2">
    <location>
        <begin position="140"/>
        <end position="149"/>
    </location>
</feature>
<accession>A0A6A6SY14</accession>
<dbReference type="Pfam" id="PF00098">
    <property type="entry name" value="zf-CCHC"/>
    <property type="match status" value="1"/>
</dbReference>
<dbReference type="OrthoDB" id="427960at2759"/>
<dbReference type="InterPro" id="IPR001878">
    <property type="entry name" value="Znf_CCHC"/>
</dbReference>
<dbReference type="EMBL" id="MU004397">
    <property type="protein sequence ID" value="KAF2652615.1"/>
    <property type="molecule type" value="Genomic_DNA"/>
</dbReference>